<feature type="binding site" evidence="9">
    <location>
        <begin position="255"/>
        <end position="259"/>
    </location>
    <ligand>
        <name>substrate</name>
    </ligand>
</feature>
<dbReference type="InterPro" id="IPR014026">
    <property type="entry name" value="UDP-Glc/GDP-Man_DH_dimer"/>
</dbReference>
<comment type="similarity">
    <text evidence="2 7">Belongs to the UDP-glucose/GDP-mannose dehydrogenase family.</text>
</comment>
<keyword evidence="13" id="KW-1185">Reference proteome</keyword>
<dbReference type="Gene3D" id="3.40.50.720">
    <property type="entry name" value="NAD(P)-binding Rossmann-like Domain"/>
    <property type="match status" value="2"/>
</dbReference>
<feature type="binding site" evidence="10">
    <location>
        <position position="269"/>
    </location>
    <ligand>
        <name>NAD(+)</name>
        <dbReference type="ChEBI" id="CHEBI:57540"/>
    </ligand>
</feature>
<feature type="binding site" evidence="9">
    <location>
        <position position="263"/>
    </location>
    <ligand>
        <name>substrate</name>
    </ligand>
</feature>
<evidence type="ECO:0000256" key="5">
    <source>
        <dbReference type="ARBA" id="ARBA00023027"/>
    </source>
</evidence>
<name>A0A6C0P9I7_9BACL</name>
<evidence type="ECO:0000256" key="3">
    <source>
        <dbReference type="ARBA" id="ARBA00012954"/>
    </source>
</evidence>
<gene>
    <name evidence="12" type="ORF">GZH47_11455</name>
</gene>
<dbReference type="InterPro" id="IPR036220">
    <property type="entry name" value="UDP-Glc/GDP-Man_DH_C_sf"/>
</dbReference>
<dbReference type="KEGG" id="prz:GZH47_11455"/>
<evidence type="ECO:0000256" key="6">
    <source>
        <dbReference type="ARBA" id="ARBA00047473"/>
    </source>
</evidence>
<evidence type="ECO:0000256" key="10">
    <source>
        <dbReference type="PIRSR" id="PIRSR500134-3"/>
    </source>
</evidence>
<evidence type="ECO:0000256" key="9">
    <source>
        <dbReference type="PIRSR" id="PIRSR500134-2"/>
    </source>
</evidence>
<feature type="binding site" evidence="10">
    <location>
        <position position="35"/>
    </location>
    <ligand>
        <name>NAD(+)</name>
        <dbReference type="ChEBI" id="CHEBI:57540"/>
    </ligand>
</feature>
<dbReference type="InterPro" id="IPR001732">
    <property type="entry name" value="UDP-Glc/GDP-Man_DH_N"/>
</dbReference>
<evidence type="ECO:0000256" key="7">
    <source>
        <dbReference type="PIRNR" id="PIRNR000124"/>
    </source>
</evidence>
<feature type="binding site" evidence="10">
    <location>
        <position position="336"/>
    </location>
    <ligand>
        <name>NAD(+)</name>
        <dbReference type="ChEBI" id="CHEBI:57540"/>
    </ligand>
</feature>
<accession>A0A6C0P9I7</accession>
<comment type="catalytic activity">
    <reaction evidence="6 7">
        <text>UDP-alpha-D-glucose + 2 NAD(+) + H2O = UDP-alpha-D-glucuronate + 2 NADH + 3 H(+)</text>
        <dbReference type="Rhea" id="RHEA:23596"/>
        <dbReference type="ChEBI" id="CHEBI:15377"/>
        <dbReference type="ChEBI" id="CHEBI:15378"/>
        <dbReference type="ChEBI" id="CHEBI:57540"/>
        <dbReference type="ChEBI" id="CHEBI:57945"/>
        <dbReference type="ChEBI" id="CHEBI:58052"/>
        <dbReference type="ChEBI" id="CHEBI:58885"/>
        <dbReference type="EC" id="1.1.1.22"/>
    </reaction>
</comment>
<feature type="binding site" evidence="9">
    <location>
        <position position="329"/>
    </location>
    <ligand>
        <name>substrate</name>
    </ligand>
</feature>
<dbReference type="NCBIfam" id="TIGR03026">
    <property type="entry name" value="NDP-sugDHase"/>
    <property type="match status" value="1"/>
</dbReference>
<dbReference type="PIRSF" id="PIRSF000124">
    <property type="entry name" value="UDPglc_GDPman_dh"/>
    <property type="match status" value="1"/>
</dbReference>
<evidence type="ECO:0000256" key="4">
    <source>
        <dbReference type="ARBA" id="ARBA00023002"/>
    </source>
</evidence>
<feature type="binding site" evidence="10">
    <location>
        <position position="30"/>
    </location>
    <ligand>
        <name>NAD(+)</name>
        <dbReference type="ChEBI" id="CHEBI:57540"/>
    </ligand>
</feature>
<evidence type="ECO:0000256" key="1">
    <source>
        <dbReference type="ARBA" id="ARBA00004701"/>
    </source>
</evidence>
<dbReference type="EC" id="1.1.1.22" evidence="3 7"/>
<evidence type="ECO:0000256" key="8">
    <source>
        <dbReference type="PIRSR" id="PIRSR500134-1"/>
    </source>
</evidence>
<sequence length="453" mass="49154">MKIGIMGTGYVGLVHGAVLSSYGFPVTCMDVDAEKIDRLAAGISPIYEPDLDELLTGGIEAGTLSFTTSAEEVVQSSDVIFIAVGTPAMDDGSANLTYVHEVMHAIGKYANGYKVVVCKSTMPVGTNRSIANYLDGVLKTRNEPFRIDVASNPEFLRQGKAVSDSLSPSRIVIGTENEEAKRMLQTIYAGYMRQHVPFLYTNPETAEMIKYAANSFLGVKISFVNELALLSEKVGANIQDIATGMGLDDRISPHFLQAGPGYGGSCFPKDMQALVGVGQKNGEELYVVRAAVAANEKQKAKMVDKISGVLASNGSLRGKTIAVWGLSFKPETDDIRFAPSYDIISGLVARGAAVKAYCPQGMKQAERAWTDLSGAVAFCESEEDCARNADAIVLMTEWKQFKASGLDSIVKSMRGNVFFDLRNLFADHPRIRLLFDYYSVGSDERRLYSLEEA</sequence>
<dbReference type="Pfam" id="PF00984">
    <property type="entry name" value="UDPG_MGDP_dh"/>
    <property type="match status" value="1"/>
</dbReference>
<dbReference type="InterPro" id="IPR017476">
    <property type="entry name" value="UDP-Glc/GDP-Man"/>
</dbReference>
<feature type="binding site" evidence="10">
    <location>
        <position position="86"/>
    </location>
    <ligand>
        <name>NAD(+)</name>
        <dbReference type="ChEBI" id="CHEBI:57540"/>
    </ligand>
</feature>
<dbReference type="SMART" id="SM00984">
    <property type="entry name" value="UDPG_MGDP_dh_C"/>
    <property type="match status" value="1"/>
</dbReference>
<feature type="domain" description="UDP-glucose/GDP-mannose dehydrogenase C-terminal" evidence="11">
    <location>
        <begin position="322"/>
        <end position="427"/>
    </location>
</feature>
<dbReference type="PANTHER" id="PTHR43750">
    <property type="entry name" value="UDP-GLUCOSE 6-DEHYDROGENASE TUAD"/>
    <property type="match status" value="1"/>
</dbReference>
<dbReference type="InterPro" id="IPR014027">
    <property type="entry name" value="UDP-Glc/GDP-Man_DH_C"/>
</dbReference>
<dbReference type="AlphaFoldDB" id="A0A6C0P9I7"/>
<feature type="binding site" evidence="10">
    <location>
        <position position="121"/>
    </location>
    <ligand>
        <name>NAD(+)</name>
        <dbReference type="ChEBI" id="CHEBI:57540"/>
    </ligand>
</feature>
<proteinExistence type="inferred from homology"/>
<reference evidence="12 13" key="1">
    <citation type="submission" date="2020-02" db="EMBL/GenBank/DDBJ databases">
        <title>Paenibacillus sp. nov., isolated from rhizosphere soil of tomato.</title>
        <authorList>
            <person name="Weon H.-Y."/>
            <person name="Lee S.A."/>
        </authorList>
    </citation>
    <scope>NUCLEOTIDE SEQUENCE [LARGE SCALE GENOMIC DNA]</scope>
    <source>
        <strain evidence="12 13">14171R-81</strain>
    </source>
</reference>
<dbReference type="EMBL" id="CP048286">
    <property type="protein sequence ID" value="QHW35041.1"/>
    <property type="molecule type" value="Genomic_DNA"/>
</dbReference>
<dbReference type="PANTHER" id="PTHR43750:SF3">
    <property type="entry name" value="UDP-GLUCOSE 6-DEHYDROGENASE TUAD"/>
    <property type="match status" value="1"/>
</dbReference>
<feature type="active site" description="Nucleophile" evidence="8">
    <location>
        <position position="266"/>
    </location>
</feature>
<dbReference type="GO" id="GO:0006065">
    <property type="term" value="P:UDP-glucuronate biosynthetic process"/>
    <property type="evidence" value="ECO:0007669"/>
    <property type="project" value="UniProtKB-UniPathway"/>
</dbReference>
<evidence type="ECO:0000259" key="11">
    <source>
        <dbReference type="SMART" id="SM00984"/>
    </source>
</evidence>
<protein>
    <recommendedName>
        <fullName evidence="3 7">UDP-glucose 6-dehydrogenase</fullName>
        <ecNumber evidence="3 7">1.1.1.22</ecNumber>
    </recommendedName>
</protein>
<dbReference type="UniPathway" id="UPA00038">
    <property type="reaction ID" value="UER00491"/>
</dbReference>
<dbReference type="SUPFAM" id="SSF48179">
    <property type="entry name" value="6-phosphogluconate dehydrogenase C-terminal domain-like"/>
    <property type="match status" value="1"/>
</dbReference>
<dbReference type="PIRSF" id="PIRSF500134">
    <property type="entry name" value="UDPglc_DH_bac"/>
    <property type="match status" value="1"/>
</dbReference>
<dbReference type="GO" id="GO:0051287">
    <property type="term" value="F:NAD binding"/>
    <property type="evidence" value="ECO:0007669"/>
    <property type="project" value="InterPro"/>
</dbReference>
<dbReference type="InterPro" id="IPR028357">
    <property type="entry name" value="UDPglc_DH_bac"/>
</dbReference>
<comment type="pathway">
    <text evidence="1">Nucleotide-sugar biosynthesis; UDP-alpha-D-glucuronate biosynthesis; UDP-alpha-D-glucuronate from UDP-alpha-D-glucose: step 1/1.</text>
</comment>
<dbReference type="SUPFAM" id="SSF51735">
    <property type="entry name" value="NAD(P)-binding Rossmann-fold domains"/>
    <property type="match status" value="1"/>
</dbReference>
<dbReference type="Gene3D" id="1.20.5.100">
    <property type="entry name" value="Cytochrome c1, transmembrane anchor, C-terminal"/>
    <property type="match status" value="1"/>
</dbReference>
<dbReference type="Pfam" id="PF03720">
    <property type="entry name" value="UDPG_MGDP_dh_C"/>
    <property type="match status" value="1"/>
</dbReference>
<dbReference type="GO" id="GO:0003979">
    <property type="term" value="F:UDP-glucose 6-dehydrogenase activity"/>
    <property type="evidence" value="ECO:0007669"/>
    <property type="project" value="UniProtKB-EC"/>
</dbReference>
<keyword evidence="5 7" id="KW-0520">NAD</keyword>
<dbReference type="Pfam" id="PF03721">
    <property type="entry name" value="UDPG_MGDP_dh_N"/>
    <property type="match status" value="1"/>
</dbReference>
<evidence type="ECO:0000313" key="13">
    <source>
        <dbReference type="Proteomes" id="UP000479114"/>
    </source>
</evidence>
<dbReference type="GO" id="GO:0000271">
    <property type="term" value="P:polysaccharide biosynthetic process"/>
    <property type="evidence" value="ECO:0007669"/>
    <property type="project" value="InterPro"/>
</dbReference>
<dbReference type="InterPro" id="IPR008927">
    <property type="entry name" value="6-PGluconate_DH-like_C_sf"/>
</dbReference>
<feature type="binding site" evidence="9">
    <location>
        <position position="210"/>
    </location>
    <ligand>
        <name>substrate</name>
    </ligand>
</feature>
<dbReference type="InterPro" id="IPR036291">
    <property type="entry name" value="NAD(P)-bd_dom_sf"/>
</dbReference>
<dbReference type="SUPFAM" id="SSF52413">
    <property type="entry name" value="UDP-glucose/GDP-mannose dehydrogenase C-terminal domain"/>
    <property type="match status" value="1"/>
</dbReference>
<evidence type="ECO:0000256" key="2">
    <source>
        <dbReference type="ARBA" id="ARBA00006601"/>
    </source>
</evidence>
<keyword evidence="4 7" id="KW-0560">Oxidoreductase</keyword>
<dbReference type="Proteomes" id="UP000479114">
    <property type="component" value="Chromosome"/>
</dbReference>
<organism evidence="12 13">
    <name type="scientific">Paenibacillus rhizovicinus</name>
    <dbReference type="NCBI Taxonomy" id="2704463"/>
    <lineage>
        <taxon>Bacteria</taxon>
        <taxon>Bacillati</taxon>
        <taxon>Bacillota</taxon>
        <taxon>Bacilli</taxon>
        <taxon>Bacillales</taxon>
        <taxon>Paenibacillaceae</taxon>
        <taxon>Paenibacillus</taxon>
    </lineage>
</organism>
<evidence type="ECO:0000313" key="12">
    <source>
        <dbReference type="EMBL" id="QHW35041.1"/>
    </source>
</evidence>